<dbReference type="Proteomes" id="UP000054217">
    <property type="component" value="Unassembled WGS sequence"/>
</dbReference>
<dbReference type="EMBL" id="KN831972">
    <property type="protein sequence ID" value="KIO04306.1"/>
    <property type="molecule type" value="Genomic_DNA"/>
</dbReference>
<name>A0A0C3P980_PISTI</name>
<reference evidence="1 2" key="1">
    <citation type="submission" date="2014-04" db="EMBL/GenBank/DDBJ databases">
        <authorList>
            <consortium name="DOE Joint Genome Institute"/>
            <person name="Kuo A."/>
            <person name="Kohler A."/>
            <person name="Costa M.D."/>
            <person name="Nagy L.G."/>
            <person name="Floudas D."/>
            <person name="Copeland A."/>
            <person name="Barry K.W."/>
            <person name="Cichocki N."/>
            <person name="Veneault-Fourrey C."/>
            <person name="LaButti K."/>
            <person name="Lindquist E.A."/>
            <person name="Lipzen A."/>
            <person name="Lundell T."/>
            <person name="Morin E."/>
            <person name="Murat C."/>
            <person name="Sun H."/>
            <person name="Tunlid A."/>
            <person name="Henrissat B."/>
            <person name="Grigoriev I.V."/>
            <person name="Hibbett D.S."/>
            <person name="Martin F."/>
            <person name="Nordberg H.P."/>
            <person name="Cantor M.N."/>
            <person name="Hua S.X."/>
        </authorList>
    </citation>
    <scope>NUCLEOTIDE SEQUENCE [LARGE SCALE GENOMIC DNA]</scope>
    <source>
        <strain evidence="1 2">Marx 270</strain>
    </source>
</reference>
<gene>
    <name evidence="1" type="ORF">M404DRAFT_1000779</name>
</gene>
<organism evidence="1 2">
    <name type="scientific">Pisolithus tinctorius Marx 270</name>
    <dbReference type="NCBI Taxonomy" id="870435"/>
    <lineage>
        <taxon>Eukaryota</taxon>
        <taxon>Fungi</taxon>
        <taxon>Dikarya</taxon>
        <taxon>Basidiomycota</taxon>
        <taxon>Agaricomycotina</taxon>
        <taxon>Agaricomycetes</taxon>
        <taxon>Agaricomycetidae</taxon>
        <taxon>Boletales</taxon>
        <taxon>Sclerodermatineae</taxon>
        <taxon>Pisolithaceae</taxon>
        <taxon>Pisolithus</taxon>
    </lineage>
</organism>
<dbReference type="InParanoid" id="A0A0C3P980"/>
<proteinExistence type="predicted"/>
<protein>
    <submittedName>
        <fullName evidence="1">Uncharacterized protein</fullName>
    </submittedName>
</protein>
<dbReference type="AlphaFoldDB" id="A0A0C3P980"/>
<evidence type="ECO:0000313" key="2">
    <source>
        <dbReference type="Proteomes" id="UP000054217"/>
    </source>
</evidence>
<sequence>MMMYHAVSTKGPGIWTVHEIVQDAKQIRLHVKEEQTSTASDERTIHPRILKVDRA</sequence>
<evidence type="ECO:0000313" key="1">
    <source>
        <dbReference type="EMBL" id="KIO04306.1"/>
    </source>
</evidence>
<accession>A0A0C3P980</accession>
<dbReference type="HOGENOM" id="CLU_3033360_0_0_1"/>
<reference evidence="2" key="2">
    <citation type="submission" date="2015-01" db="EMBL/GenBank/DDBJ databases">
        <title>Evolutionary Origins and Diversification of the Mycorrhizal Mutualists.</title>
        <authorList>
            <consortium name="DOE Joint Genome Institute"/>
            <consortium name="Mycorrhizal Genomics Consortium"/>
            <person name="Kohler A."/>
            <person name="Kuo A."/>
            <person name="Nagy L.G."/>
            <person name="Floudas D."/>
            <person name="Copeland A."/>
            <person name="Barry K.W."/>
            <person name="Cichocki N."/>
            <person name="Veneault-Fourrey C."/>
            <person name="LaButti K."/>
            <person name="Lindquist E.A."/>
            <person name="Lipzen A."/>
            <person name="Lundell T."/>
            <person name="Morin E."/>
            <person name="Murat C."/>
            <person name="Riley R."/>
            <person name="Ohm R."/>
            <person name="Sun H."/>
            <person name="Tunlid A."/>
            <person name="Henrissat B."/>
            <person name="Grigoriev I.V."/>
            <person name="Hibbett D.S."/>
            <person name="Martin F."/>
        </authorList>
    </citation>
    <scope>NUCLEOTIDE SEQUENCE [LARGE SCALE GENOMIC DNA]</scope>
    <source>
        <strain evidence="2">Marx 270</strain>
    </source>
</reference>
<keyword evidence="2" id="KW-1185">Reference proteome</keyword>